<protein>
    <submittedName>
        <fullName evidence="2">Uncharacterized protein</fullName>
    </submittedName>
</protein>
<dbReference type="Proteomes" id="UP001172102">
    <property type="component" value="Unassembled WGS sequence"/>
</dbReference>
<dbReference type="EMBL" id="JAUKUA010000005">
    <property type="protein sequence ID" value="KAK0712030.1"/>
    <property type="molecule type" value="Genomic_DNA"/>
</dbReference>
<dbReference type="AlphaFoldDB" id="A0AA40AA33"/>
<feature type="compositionally biased region" description="Polar residues" evidence="1">
    <location>
        <begin position="268"/>
        <end position="282"/>
    </location>
</feature>
<gene>
    <name evidence="2" type="ORF">B0H67DRAFT_305179</name>
</gene>
<proteinExistence type="predicted"/>
<feature type="region of interest" description="Disordered" evidence="1">
    <location>
        <begin position="262"/>
        <end position="282"/>
    </location>
</feature>
<organism evidence="2 3">
    <name type="scientific">Lasiosphaeris hirsuta</name>
    <dbReference type="NCBI Taxonomy" id="260670"/>
    <lineage>
        <taxon>Eukaryota</taxon>
        <taxon>Fungi</taxon>
        <taxon>Dikarya</taxon>
        <taxon>Ascomycota</taxon>
        <taxon>Pezizomycotina</taxon>
        <taxon>Sordariomycetes</taxon>
        <taxon>Sordariomycetidae</taxon>
        <taxon>Sordariales</taxon>
        <taxon>Lasiosphaeriaceae</taxon>
        <taxon>Lasiosphaeris</taxon>
    </lineage>
</organism>
<evidence type="ECO:0000256" key="1">
    <source>
        <dbReference type="SAM" id="MobiDB-lite"/>
    </source>
</evidence>
<feature type="region of interest" description="Disordered" evidence="1">
    <location>
        <begin position="183"/>
        <end position="202"/>
    </location>
</feature>
<name>A0AA40AA33_9PEZI</name>
<reference evidence="2" key="1">
    <citation type="submission" date="2023-06" db="EMBL/GenBank/DDBJ databases">
        <title>Genome-scale phylogeny and comparative genomics of the fungal order Sordariales.</title>
        <authorList>
            <consortium name="Lawrence Berkeley National Laboratory"/>
            <person name="Hensen N."/>
            <person name="Bonometti L."/>
            <person name="Westerberg I."/>
            <person name="Brannstrom I.O."/>
            <person name="Guillou S."/>
            <person name="Cros-Aarteil S."/>
            <person name="Calhoun S."/>
            <person name="Haridas S."/>
            <person name="Kuo A."/>
            <person name="Mondo S."/>
            <person name="Pangilinan J."/>
            <person name="Riley R."/>
            <person name="Labutti K."/>
            <person name="Andreopoulos B."/>
            <person name="Lipzen A."/>
            <person name="Chen C."/>
            <person name="Yanf M."/>
            <person name="Daum C."/>
            <person name="Ng V."/>
            <person name="Clum A."/>
            <person name="Steindorff A."/>
            <person name="Ohm R."/>
            <person name="Martin F."/>
            <person name="Silar P."/>
            <person name="Natvig D."/>
            <person name="Lalanne C."/>
            <person name="Gautier V."/>
            <person name="Ament-Velasquez S.L."/>
            <person name="Kruys A."/>
            <person name="Hutchinson M.I."/>
            <person name="Powell A.J."/>
            <person name="Barry K."/>
            <person name="Miller A.N."/>
            <person name="Grigoriev I.V."/>
            <person name="Debuchy R."/>
            <person name="Gladieux P."/>
            <person name="Thoren M.H."/>
            <person name="Johannesson H."/>
        </authorList>
    </citation>
    <scope>NUCLEOTIDE SEQUENCE</scope>
    <source>
        <strain evidence="2">SMH4607-1</strain>
    </source>
</reference>
<accession>A0AA40AA33</accession>
<keyword evidence="3" id="KW-1185">Reference proteome</keyword>
<sequence>MIWSDKDWDNRCSPDEIEKVNILPLEAGAHYRWDHFNFTIRPIDHVSDTDPRHLWIQMVWLKNTHERGGLVSGSRDHFDGTIGNYRRGVHVMGEEDGTYQGRATQHFPIVNYGDVFLLRTPDPKKYPLPDRGYLEIQFAVHKMLSGIAAAGALEDIFRGPPPDDYGNGSFCLSELQKSTSWIPGKKSNGVKESGPISMRPKKRKLEDWNGCSPCLGEGVATNKNTRVKVARARTRKNDRRSISVIRSHAPRLKSHSNLRYGLLDDPRQNYQDPNLRSWSPNK</sequence>
<comment type="caution">
    <text evidence="2">The sequence shown here is derived from an EMBL/GenBank/DDBJ whole genome shotgun (WGS) entry which is preliminary data.</text>
</comment>
<evidence type="ECO:0000313" key="3">
    <source>
        <dbReference type="Proteomes" id="UP001172102"/>
    </source>
</evidence>
<evidence type="ECO:0000313" key="2">
    <source>
        <dbReference type="EMBL" id="KAK0712030.1"/>
    </source>
</evidence>